<dbReference type="SUPFAM" id="SSF110087">
    <property type="entry name" value="DR1885-like metal-binding protein"/>
    <property type="match status" value="1"/>
</dbReference>
<dbReference type="InterPro" id="IPR007410">
    <property type="entry name" value="LpqE-like"/>
</dbReference>
<accession>A0AAE0TEA5</accession>
<dbReference type="InterPro" id="IPR058248">
    <property type="entry name" value="Lxx211020-like"/>
</dbReference>
<protein>
    <recommendedName>
        <fullName evidence="1">Metallo-beta-lactamase domain-containing protein</fullName>
    </recommendedName>
</protein>
<sequence>MAAIYTDKLTNGVFWVEIKDADLRLLCGCPADSVKYLIRRKHIRSLNNAGVPTQIGPNALLLADTPLQNGFLSNLGEFPVMHMLYFQGISVPGHPNYGKKRVIIGTSGQIETQLNYMYVGNYGIVDKDLLDKICPSPEFASQLLDTKKRFAHGSFKDYKEFLRTCIIDSDVPAEIVPGVSIRRQSVNVFEIRYKEETCIVDMNLKPGQVYEPTYQLPEVNIPAGKFVIINTGLGDGWDPNRTCFSSMVRFDGRYYLVDVGPNIRYVMKSFGFAPEDIAGIIQTHIHDDHFGGYDFFWNSNQPVQIYSTAPVIASMRHGYTPTRKVQATSTRAVMMPPAMGISYVYFTLKNLEAEDLRLVSVQSDMASQTIISRAASSGEGKNASPQEVSEVIIPANGIFEFKPGGYYVVLKNPNSKLQSGQTINIILMFDNDEFLPVTARIQPAAFSGFRL</sequence>
<dbReference type="EMBL" id="JAEAOA010000469">
    <property type="protein sequence ID" value="KAK3608825.1"/>
    <property type="molecule type" value="Genomic_DNA"/>
</dbReference>
<dbReference type="AlphaFoldDB" id="A0AAE0TEA5"/>
<evidence type="ECO:0000259" key="1">
    <source>
        <dbReference type="Pfam" id="PF00753"/>
    </source>
</evidence>
<dbReference type="PANTHER" id="PTHR36302">
    <property type="entry name" value="BLR7088 PROTEIN"/>
    <property type="match status" value="1"/>
</dbReference>
<evidence type="ECO:0000313" key="3">
    <source>
        <dbReference type="Proteomes" id="UP001195483"/>
    </source>
</evidence>
<keyword evidence="3" id="KW-1185">Reference proteome</keyword>
<dbReference type="InterPro" id="IPR001279">
    <property type="entry name" value="Metallo-B-lactamas"/>
</dbReference>
<dbReference type="InterPro" id="IPR036182">
    <property type="entry name" value="PCuAC_sf"/>
</dbReference>
<feature type="domain" description="Metallo-beta-lactamase" evidence="1">
    <location>
        <begin position="242"/>
        <end position="310"/>
    </location>
</feature>
<evidence type="ECO:0000313" key="2">
    <source>
        <dbReference type="EMBL" id="KAK3608825.1"/>
    </source>
</evidence>
<dbReference type="Proteomes" id="UP001195483">
    <property type="component" value="Unassembled WGS sequence"/>
</dbReference>
<gene>
    <name evidence="2" type="ORF">CHS0354_006866</name>
</gene>
<reference evidence="2" key="2">
    <citation type="journal article" date="2021" name="Genome Biol. Evol.">
        <title>Developing a high-quality reference genome for a parasitic bivalve with doubly uniparental inheritance (Bivalvia: Unionida).</title>
        <authorList>
            <person name="Smith C.H."/>
        </authorList>
    </citation>
    <scope>NUCLEOTIDE SEQUENCE</scope>
    <source>
        <strain evidence="2">CHS0354</strain>
        <tissue evidence="2">Mantle</tissue>
    </source>
</reference>
<proteinExistence type="predicted"/>
<comment type="caution">
    <text evidence="2">The sequence shown here is derived from an EMBL/GenBank/DDBJ whole genome shotgun (WGS) entry which is preliminary data.</text>
</comment>
<dbReference type="Gene3D" id="3.60.15.10">
    <property type="entry name" value="Ribonuclease Z/Hydroxyacylglutathione hydrolase-like"/>
    <property type="match status" value="1"/>
</dbReference>
<dbReference type="InterPro" id="IPR036866">
    <property type="entry name" value="RibonucZ/Hydroxyglut_hydro"/>
</dbReference>
<dbReference type="Pfam" id="PF04314">
    <property type="entry name" value="PCuAC"/>
    <property type="match status" value="1"/>
</dbReference>
<name>A0AAE0TEA5_9BIVA</name>
<dbReference type="Gene3D" id="2.60.40.1890">
    <property type="entry name" value="PCu(A)C copper chaperone"/>
    <property type="match status" value="1"/>
</dbReference>
<dbReference type="Pfam" id="PF00753">
    <property type="entry name" value="Lactamase_B"/>
    <property type="match status" value="1"/>
</dbReference>
<organism evidence="2 3">
    <name type="scientific">Potamilus streckersoni</name>
    <dbReference type="NCBI Taxonomy" id="2493646"/>
    <lineage>
        <taxon>Eukaryota</taxon>
        <taxon>Metazoa</taxon>
        <taxon>Spiralia</taxon>
        <taxon>Lophotrochozoa</taxon>
        <taxon>Mollusca</taxon>
        <taxon>Bivalvia</taxon>
        <taxon>Autobranchia</taxon>
        <taxon>Heteroconchia</taxon>
        <taxon>Palaeoheterodonta</taxon>
        <taxon>Unionida</taxon>
        <taxon>Unionoidea</taxon>
        <taxon>Unionidae</taxon>
        <taxon>Ambleminae</taxon>
        <taxon>Lampsilini</taxon>
        <taxon>Potamilus</taxon>
    </lineage>
</organism>
<dbReference type="PANTHER" id="PTHR36302:SF1">
    <property type="entry name" value="COPPER CHAPERONE PCU(A)C"/>
    <property type="match status" value="1"/>
</dbReference>
<reference evidence="2" key="3">
    <citation type="submission" date="2023-05" db="EMBL/GenBank/DDBJ databases">
        <authorList>
            <person name="Smith C.H."/>
        </authorList>
    </citation>
    <scope>NUCLEOTIDE SEQUENCE</scope>
    <source>
        <strain evidence="2">CHS0354</strain>
        <tissue evidence="2">Mantle</tissue>
    </source>
</reference>
<reference evidence="2" key="1">
    <citation type="journal article" date="2021" name="Genome Biol. Evol.">
        <title>A High-Quality Reference Genome for a Parasitic Bivalve with Doubly Uniparental Inheritance (Bivalvia: Unionida).</title>
        <authorList>
            <person name="Smith C.H."/>
        </authorList>
    </citation>
    <scope>NUCLEOTIDE SEQUENCE</scope>
    <source>
        <strain evidence="2">CHS0354</strain>
    </source>
</reference>
<dbReference type="SUPFAM" id="SSF56281">
    <property type="entry name" value="Metallo-hydrolase/oxidoreductase"/>
    <property type="match status" value="1"/>
</dbReference>